<feature type="region of interest" description="Disordered" evidence="1">
    <location>
        <begin position="61"/>
        <end position="95"/>
    </location>
</feature>
<evidence type="ECO:0000313" key="2">
    <source>
        <dbReference type="EMBL" id="KAH7053232.1"/>
    </source>
</evidence>
<reference evidence="2 3" key="1">
    <citation type="journal article" date="2021" name="Nat. Commun.">
        <title>Genetic determinants of endophytism in the Arabidopsis root mycobiome.</title>
        <authorList>
            <person name="Mesny F."/>
            <person name="Miyauchi S."/>
            <person name="Thiergart T."/>
            <person name="Pickel B."/>
            <person name="Atanasova L."/>
            <person name="Karlsson M."/>
            <person name="Huettel B."/>
            <person name="Barry K.W."/>
            <person name="Haridas S."/>
            <person name="Chen C."/>
            <person name="Bauer D."/>
            <person name="Andreopoulos W."/>
            <person name="Pangilinan J."/>
            <person name="LaButti K."/>
            <person name="Riley R."/>
            <person name="Lipzen A."/>
            <person name="Clum A."/>
            <person name="Drula E."/>
            <person name="Henrissat B."/>
            <person name="Kohler A."/>
            <person name="Grigoriev I.V."/>
            <person name="Martin F.M."/>
            <person name="Hacquard S."/>
        </authorList>
    </citation>
    <scope>NUCLEOTIDE SEQUENCE [LARGE SCALE GENOMIC DNA]</scope>
    <source>
        <strain evidence="2 3">MPI-SDFR-AT-0080</strain>
    </source>
</reference>
<organism evidence="2 3">
    <name type="scientific">Macrophomina phaseolina</name>
    <dbReference type="NCBI Taxonomy" id="35725"/>
    <lineage>
        <taxon>Eukaryota</taxon>
        <taxon>Fungi</taxon>
        <taxon>Dikarya</taxon>
        <taxon>Ascomycota</taxon>
        <taxon>Pezizomycotina</taxon>
        <taxon>Dothideomycetes</taxon>
        <taxon>Dothideomycetes incertae sedis</taxon>
        <taxon>Botryosphaeriales</taxon>
        <taxon>Botryosphaeriaceae</taxon>
        <taxon>Macrophomina</taxon>
    </lineage>
</organism>
<feature type="compositionally biased region" description="Polar residues" evidence="1">
    <location>
        <begin position="1"/>
        <end position="11"/>
    </location>
</feature>
<dbReference type="Proteomes" id="UP000774617">
    <property type="component" value="Unassembled WGS sequence"/>
</dbReference>
<dbReference type="Pfam" id="PF13095">
    <property type="entry name" value="FTA2"/>
    <property type="match status" value="1"/>
</dbReference>
<evidence type="ECO:0000256" key="1">
    <source>
        <dbReference type="SAM" id="MobiDB-lite"/>
    </source>
</evidence>
<proteinExistence type="predicted"/>
<dbReference type="EMBL" id="JAGTJR010000010">
    <property type="protein sequence ID" value="KAH7053232.1"/>
    <property type="molecule type" value="Genomic_DNA"/>
</dbReference>
<sequence length="349" mass="40167">MSRSRTTTQGRRPNLSGRKRSAGGAVRRGDLLPGCDGPKMRPFAHRRFKIQYDDLISDDLYGTTSNNSDESSNEEAASSHDDKTSSRATSATGRDELWSGGEGHVFKVRINSRVYALKLFKFFDISQARCQLPSMYSAQITDDEIKGHLDPFYAECRAYGAIEERLYNGELPKNEDDWIAAPCYGYLRISVRDEDFLRETFKIRNWDRANQTDTEPIRGLVKEFIEEKAPVNTKRRSVRKMRKDLLVLESIGVYPRDIAARNYRAGLLVDFGHSYTDPHCVLSLYSGWKRKAEKSQSLSLFDKMIQKLNIRVSSRDMPRRIIYTRSETSRRKQSDLWELDSSGYARRAK</sequence>
<comment type="caution">
    <text evidence="2">The sequence shown here is derived from an EMBL/GenBank/DDBJ whole genome shotgun (WGS) entry which is preliminary data.</text>
</comment>
<dbReference type="InterPro" id="IPR025213">
    <property type="entry name" value="Sim4_Fta2"/>
</dbReference>
<feature type="region of interest" description="Disordered" evidence="1">
    <location>
        <begin position="1"/>
        <end position="41"/>
    </location>
</feature>
<evidence type="ECO:0000313" key="3">
    <source>
        <dbReference type="Proteomes" id="UP000774617"/>
    </source>
</evidence>
<protein>
    <submittedName>
        <fullName evidence="2">Kinetochore Sim4 complex subunit FTA2-domain-containing protein</fullName>
    </submittedName>
</protein>
<gene>
    <name evidence="2" type="ORF">B0J12DRAFT_659195</name>
</gene>
<feature type="compositionally biased region" description="Low complexity" evidence="1">
    <location>
        <begin position="65"/>
        <end position="76"/>
    </location>
</feature>
<accession>A0ABQ8GE70</accession>
<keyword evidence="3" id="KW-1185">Reference proteome</keyword>
<name>A0ABQ8GE70_9PEZI</name>